<feature type="compositionally biased region" description="Acidic residues" evidence="6">
    <location>
        <begin position="53"/>
        <end position="62"/>
    </location>
</feature>
<evidence type="ECO:0000256" key="3">
    <source>
        <dbReference type="ARBA" id="ARBA00022692"/>
    </source>
</evidence>
<keyword evidence="3 7" id="KW-0812">Transmembrane</keyword>
<dbReference type="SUPFAM" id="SSF103473">
    <property type="entry name" value="MFS general substrate transporter"/>
    <property type="match status" value="1"/>
</dbReference>
<accession>S3CFE1</accession>
<evidence type="ECO:0000256" key="5">
    <source>
        <dbReference type="ARBA" id="ARBA00023136"/>
    </source>
</evidence>
<feature type="transmembrane region" description="Helical" evidence="7">
    <location>
        <begin position="362"/>
        <end position="385"/>
    </location>
</feature>
<proteinExistence type="predicted"/>
<dbReference type="InterPro" id="IPR036259">
    <property type="entry name" value="MFS_trans_sf"/>
</dbReference>
<comment type="subcellular location">
    <subcellularLocation>
        <location evidence="1">Endomembrane system</location>
        <topology evidence="1">Multi-pass membrane protein</topology>
    </subcellularLocation>
</comment>
<feature type="transmembrane region" description="Helical" evidence="7">
    <location>
        <begin position="455"/>
        <end position="484"/>
    </location>
</feature>
<feature type="transmembrane region" description="Helical" evidence="7">
    <location>
        <begin position="77"/>
        <end position="102"/>
    </location>
</feature>
<dbReference type="OrthoDB" id="3437016at2759"/>
<feature type="transmembrane region" description="Helical" evidence="7">
    <location>
        <begin position="170"/>
        <end position="191"/>
    </location>
</feature>
<feature type="transmembrane region" description="Helical" evidence="7">
    <location>
        <begin position="320"/>
        <end position="342"/>
    </location>
</feature>
<dbReference type="PANTHER" id="PTHR23501">
    <property type="entry name" value="MAJOR FACILITATOR SUPERFAMILY"/>
    <property type="match status" value="1"/>
</dbReference>
<evidence type="ECO:0000259" key="8">
    <source>
        <dbReference type="PROSITE" id="PS50850"/>
    </source>
</evidence>
<feature type="domain" description="Major facilitator superfamily (MFS) profile" evidence="8">
    <location>
        <begin position="80"/>
        <end position="591"/>
    </location>
</feature>
<evidence type="ECO:0000256" key="6">
    <source>
        <dbReference type="SAM" id="MobiDB-lite"/>
    </source>
</evidence>
<evidence type="ECO:0000313" key="10">
    <source>
        <dbReference type="Proteomes" id="UP000016923"/>
    </source>
</evidence>
<name>S3CFE1_OPHP1</name>
<feature type="transmembrane region" description="Helical" evidence="7">
    <location>
        <begin position="425"/>
        <end position="443"/>
    </location>
</feature>
<evidence type="ECO:0000256" key="7">
    <source>
        <dbReference type="SAM" id="Phobius"/>
    </source>
</evidence>
<protein>
    <submittedName>
        <fullName evidence="9">Multidrug resistance protein fnx1</fullName>
    </submittedName>
</protein>
<dbReference type="Proteomes" id="UP000016923">
    <property type="component" value="Unassembled WGS sequence"/>
</dbReference>
<dbReference type="Gene3D" id="1.20.1250.20">
    <property type="entry name" value="MFS general substrate transporter like domains"/>
    <property type="match status" value="1"/>
</dbReference>
<keyword evidence="10" id="KW-1185">Reference proteome</keyword>
<evidence type="ECO:0000256" key="4">
    <source>
        <dbReference type="ARBA" id="ARBA00022989"/>
    </source>
</evidence>
<reference evidence="9 10" key="1">
    <citation type="journal article" date="2013" name="BMC Genomics">
        <title>The genome and transcriptome of the pine saprophyte Ophiostoma piceae, and a comparison with the bark beetle-associated pine pathogen Grosmannia clavigera.</title>
        <authorList>
            <person name="Haridas S."/>
            <person name="Wang Y."/>
            <person name="Lim L."/>
            <person name="Massoumi Alamouti S."/>
            <person name="Jackman S."/>
            <person name="Docking R."/>
            <person name="Robertson G."/>
            <person name="Birol I."/>
            <person name="Bohlmann J."/>
            <person name="Breuil C."/>
        </authorList>
    </citation>
    <scope>NUCLEOTIDE SEQUENCE [LARGE SCALE GENOMIC DNA]</scope>
    <source>
        <strain evidence="9 10">UAMH 11346</strain>
    </source>
</reference>
<dbReference type="HOGENOM" id="CLU_000960_22_3_1"/>
<gene>
    <name evidence="9" type="ORF">F503_00187</name>
</gene>
<dbReference type="GO" id="GO:0012505">
    <property type="term" value="C:endomembrane system"/>
    <property type="evidence" value="ECO:0007669"/>
    <property type="project" value="UniProtKB-SubCell"/>
</dbReference>
<dbReference type="OMA" id="HKLHNNL"/>
<feature type="compositionally biased region" description="Low complexity" evidence="6">
    <location>
        <begin position="1"/>
        <end position="12"/>
    </location>
</feature>
<dbReference type="eggNOG" id="KOG0254">
    <property type="taxonomic scope" value="Eukaryota"/>
</dbReference>
<feature type="transmembrane region" description="Helical" evidence="7">
    <location>
        <begin position="145"/>
        <end position="163"/>
    </location>
</feature>
<dbReference type="InterPro" id="IPR011701">
    <property type="entry name" value="MFS"/>
</dbReference>
<feature type="transmembrane region" description="Helical" evidence="7">
    <location>
        <begin position="496"/>
        <end position="517"/>
    </location>
</feature>
<dbReference type="Pfam" id="PF07690">
    <property type="entry name" value="MFS_1"/>
    <property type="match status" value="1"/>
</dbReference>
<dbReference type="AlphaFoldDB" id="S3CFE1"/>
<dbReference type="PROSITE" id="PS50850">
    <property type="entry name" value="MFS"/>
    <property type="match status" value="1"/>
</dbReference>
<dbReference type="GO" id="GO:0000329">
    <property type="term" value="C:fungal-type vacuole membrane"/>
    <property type="evidence" value="ECO:0007669"/>
    <property type="project" value="TreeGrafter"/>
</dbReference>
<keyword evidence="5 7" id="KW-0472">Membrane</keyword>
<dbReference type="GO" id="GO:0015174">
    <property type="term" value="F:basic amino acid transmembrane transporter activity"/>
    <property type="evidence" value="ECO:0007669"/>
    <property type="project" value="TreeGrafter"/>
</dbReference>
<feature type="region of interest" description="Disordered" evidence="6">
    <location>
        <begin position="1"/>
        <end position="62"/>
    </location>
</feature>
<dbReference type="VEuPathDB" id="FungiDB:F503_00187"/>
<dbReference type="InterPro" id="IPR020846">
    <property type="entry name" value="MFS_dom"/>
</dbReference>
<keyword evidence="2" id="KW-0813">Transport</keyword>
<dbReference type="EMBL" id="KE148158">
    <property type="protein sequence ID" value="EPE05033.1"/>
    <property type="molecule type" value="Genomic_DNA"/>
</dbReference>
<keyword evidence="4 7" id="KW-1133">Transmembrane helix</keyword>
<sequence length="600" mass="62398">MAASETAAASGAADERTPLLASNGTGNGKSPVAGLASEGNDLEHASSSAPNGEDGDPLLGDDDSEQAVVVEESSARIAIILGTVYVGVFVGAADASVIATLSAPIASEFHSLSLMSWLAAAYLVANAACQPVSGRVTDVVGRGPGLVFSNLFFALGNFICAVSKDATTMLIGRTIAGIGGGGLMAISTFLASDLVPLRRRGVIQGVGNIAYGAGAMMGGVLGGATEHIWQDRFYGGWRLAFYVQVPISIVSAILVSILVRVPPHQAADDIVTAADGSTVRKSNSALAQLGRIDFPGAGFLVAFLSLLLLGLNAGGNVVPWTHPLVLASLPLSLASFAAFIYWESYHAHHPIIPVRLVVSRTVMAACITNLVSTAAMLMAIFYVPLYLQVRGYTAADAGLRLLCSPFGVSITSVGSGLIMKSTGRYVKLGIAALVCFVGGYILATVGLSTADSAPWYPFVAFFFIGGGYGAMLTITLLACIASVAQTQQAVITSATYAFRSVGGTLGLTIASAVYQNILRERLWDRFGHLPGAAEEIARIRDDLGELQHLPPGWHDGVIQSFMDAFRGVWLTGLGLAVIGLVSVALMKQHTLHSTLARSRE</sequence>
<feature type="transmembrane region" description="Helical" evidence="7">
    <location>
        <begin position="239"/>
        <end position="259"/>
    </location>
</feature>
<feature type="transmembrane region" description="Helical" evidence="7">
    <location>
        <begin position="567"/>
        <end position="586"/>
    </location>
</feature>
<dbReference type="PANTHER" id="PTHR23501:SF191">
    <property type="entry name" value="VACUOLAR BASIC AMINO ACID TRANSPORTER 4"/>
    <property type="match status" value="1"/>
</dbReference>
<feature type="transmembrane region" description="Helical" evidence="7">
    <location>
        <begin position="294"/>
        <end position="314"/>
    </location>
</feature>
<organism evidence="9 10">
    <name type="scientific">Ophiostoma piceae (strain UAMH 11346)</name>
    <name type="common">Sap stain fungus</name>
    <dbReference type="NCBI Taxonomy" id="1262450"/>
    <lineage>
        <taxon>Eukaryota</taxon>
        <taxon>Fungi</taxon>
        <taxon>Dikarya</taxon>
        <taxon>Ascomycota</taxon>
        <taxon>Pezizomycotina</taxon>
        <taxon>Sordariomycetes</taxon>
        <taxon>Sordariomycetidae</taxon>
        <taxon>Ophiostomatales</taxon>
        <taxon>Ophiostomataceae</taxon>
        <taxon>Ophiostoma</taxon>
    </lineage>
</organism>
<evidence type="ECO:0000313" key="9">
    <source>
        <dbReference type="EMBL" id="EPE05033.1"/>
    </source>
</evidence>
<evidence type="ECO:0000256" key="1">
    <source>
        <dbReference type="ARBA" id="ARBA00004127"/>
    </source>
</evidence>
<evidence type="ECO:0000256" key="2">
    <source>
        <dbReference type="ARBA" id="ARBA00022448"/>
    </source>
</evidence>